<accession>A0A9X3EW87</accession>
<protein>
    <submittedName>
        <fullName evidence="2">RebB family R body protein</fullName>
    </submittedName>
</protein>
<reference evidence="2" key="1">
    <citation type="submission" date="2022-11" db="EMBL/GenBank/DDBJ databases">
        <title>Minimal conservation of predation-associated metabolite biosynthetic gene clusters underscores biosynthetic potential of Myxococcota including descriptions for ten novel species: Archangium lansinium sp. nov., Myxococcus landrumus sp. nov., Nannocystis bai.</title>
        <authorList>
            <person name="Ahearne A."/>
            <person name="Stevens C."/>
            <person name="Phillips K."/>
        </authorList>
    </citation>
    <scope>NUCLEOTIDE SEQUENCE</scope>
    <source>
        <strain evidence="2">Na p29</strain>
    </source>
</reference>
<evidence type="ECO:0000313" key="3">
    <source>
        <dbReference type="Proteomes" id="UP001150924"/>
    </source>
</evidence>
<dbReference type="Pfam" id="PF11747">
    <property type="entry name" value="RebB"/>
    <property type="match status" value="1"/>
</dbReference>
<evidence type="ECO:0000313" key="2">
    <source>
        <dbReference type="EMBL" id="MCY1011438.1"/>
    </source>
</evidence>
<name>A0A9X3EW87_9BACT</name>
<dbReference type="RefSeq" id="WP_267774711.1">
    <property type="nucleotide sequence ID" value="NZ_JAPNKE010000002.1"/>
</dbReference>
<keyword evidence="3" id="KW-1185">Reference proteome</keyword>
<evidence type="ECO:0000256" key="1">
    <source>
        <dbReference type="SAM" id="MobiDB-lite"/>
    </source>
</evidence>
<comment type="caution">
    <text evidence="2">The sequence shown here is derived from an EMBL/GenBank/DDBJ whole genome shotgun (WGS) entry which is preliminary data.</text>
</comment>
<sequence length="132" mass="12952">MTAAEEAEAFARTATAVTSAVTQAIAQLEAVLAAQRRGIVALAACGGLELPTLPVSTPALSEDVPKDMTEGAPTGAAAGDPAGLARAALYQVAAHAIGMALHNAVAAQQQLSVLGQAVAAQAAARVLAGRGE</sequence>
<proteinExistence type="predicted"/>
<dbReference type="Proteomes" id="UP001150924">
    <property type="component" value="Unassembled WGS sequence"/>
</dbReference>
<dbReference type="InterPro" id="IPR021070">
    <property type="entry name" value="Killing_trait_RebB"/>
</dbReference>
<organism evidence="2 3">
    <name type="scientific">Nannocystis pusilla</name>
    <dbReference type="NCBI Taxonomy" id="889268"/>
    <lineage>
        <taxon>Bacteria</taxon>
        <taxon>Pseudomonadati</taxon>
        <taxon>Myxococcota</taxon>
        <taxon>Polyangia</taxon>
        <taxon>Nannocystales</taxon>
        <taxon>Nannocystaceae</taxon>
        <taxon>Nannocystis</taxon>
    </lineage>
</organism>
<feature type="region of interest" description="Disordered" evidence="1">
    <location>
        <begin position="56"/>
        <end position="77"/>
    </location>
</feature>
<dbReference type="EMBL" id="JAPNKE010000002">
    <property type="protein sequence ID" value="MCY1011438.1"/>
    <property type="molecule type" value="Genomic_DNA"/>
</dbReference>
<gene>
    <name evidence="2" type="ORF">OV079_38940</name>
</gene>
<dbReference type="AlphaFoldDB" id="A0A9X3EW87"/>